<keyword evidence="5" id="KW-1185">Reference proteome</keyword>
<name>A0A4U0QL92_9RHOB</name>
<reference evidence="4 5" key="1">
    <citation type="submission" date="2019-04" db="EMBL/GenBank/DDBJ databases">
        <authorList>
            <person name="Li J."/>
        </authorList>
    </citation>
    <scope>NUCLEOTIDE SEQUENCE [LARGE SCALE GENOMIC DNA]</scope>
    <source>
        <strain evidence="4 5">CCTCC AB2016182</strain>
    </source>
</reference>
<dbReference type="GO" id="GO:0019239">
    <property type="term" value="F:deaminase activity"/>
    <property type="evidence" value="ECO:0007669"/>
    <property type="project" value="UniProtKB-ARBA"/>
</dbReference>
<evidence type="ECO:0000313" key="5">
    <source>
        <dbReference type="Proteomes" id="UP000306223"/>
    </source>
</evidence>
<evidence type="ECO:0000313" key="4">
    <source>
        <dbReference type="EMBL" id="TJZ82535.1"/>
    </source>
</evidence>
<dbReference type="PANTHER" id="PTHR32027:SF9">
    <property type="entry name" value="BLL3847 PROTEIN"/>
    <property type="match status" value="1"/>
</dbReference>
<dbReference type="EMBL" id="SUNH01000021">
    <property type="protein sequence ID" value="TJZ82535.1"/>
    <property type="molecule type" value="Genomic_DNA"/>
</dbReference>
<evidence type="ECO:0000256" key="2">
    <source>
        <dbReference type="ARBA" id="ARBA00022801"/>
    </source>
</evidence>
<proteinExistence type="predicted"/>
<dbReference type="PANTHER" id="PTHR32027">
    <property type="entry name" value="CYTOSINE DEAMINASE"/>
    <property type="match status" value="1"/>
</dbReference>
<comment type="caution">
    <text evidence="4">The sequence shown here is derived from an EMBL/GenBank/DDBJ whole genome shotgun (WGS) entry which is preliminary data.</text>
</comment>
<dbReference type="InterPro" id="IPR011059">
    <property type="entry name" value="Metal-dep_hydrolase_composite"/>
</dbReference>
<dbReference type="SUPFAM" id="SSF51338">
    <property type="entry name" value="Composite domain of metallo-dependent hydrolases"/>
    <property type="match status" value="1"/>
</dbReference>
<dbReference type="InterPro" id="IPR052349">
    <property type="entry name" value="Metallo-hydrolase_Enzymes"/>
</dbReference>
<accession>A0A4U0QL92</accession>
<dbReference type="Gene3D" id="2.30.40.10">
    <property type="entry name" value="Urease, subunit C, domain 1"/>
    <property type="match status" value="1"/>
</dbReference>
<evidence type="ECO:0000259" key="3">
    <source>
        <dbReference type="Pfam" id="PF07969"/>
    </source>
</evidence>
<dbReference type="Gene3D" id="3.20.20.140">
    <property type="entry name" value="Metal-dependent hydrolases"/>
    <property type="match status" value="1"/>
</dbReference>
<dbReference type="GO" id="GO:0046872">
    <property type="term" value="F:metal ion binding"/>
    <property type="evidence" value="ECO:0007669"/>
    <property type="project" value="UniProtKB-KW"/>
</dbReference>
<dbReference type="OrthoDB" id="9815027at2"/>
<evidence type="ECO:0000256" key="1">
    <source>
        <dbReference type="ARBA" id="ARBA00022723"/>
    </source>
</evidence>
<dbReference type="GO" id="GO:0016814">
    <property type="term" value="F:hydrolase activity, acting on carbon-nitrogen (but not peptide) bonds, in cyclic amidines"/>
    <property type="evidence" value="ECO:0007669"/>
    <property type="project" value="UniProtKB-ARBA"/>
</dbReference>
<dbReference type="FunFam" id="3.20.20.140:FF:000019">
    <property type="entry name" value="Cytosine deaminase"/>
    <property type="match status" value="1"/>
</dbReference>
<dbReference type="InterPro" id="IPR013108">
    <property type="entry name" value="Amidohydro_3"/>
</dbReference>
<gene>
    <name evidence="4" type="ORF">FA740_14585</name>
</gene>
<keyword evidence="1" id="KW-0479">Metal-binding</keyword>
<dbReference type="SUPFAM" id="SSF51556">
    <property type="entry name" value="Metallo-dependent hydrolases"/>
    <property type="match status" value="1"/>
</dbReference>
<dbReference type="AlphaFoldDB" id="A0A4U0QL92"/>
<dbReference type="CDD" id="cd01293">
    <property type="entry name" value="Bact_CD"/>
    <property type="match status" value="1"/>
</dbReference>
<protein>
    <submittedName>
        <fullName evidence="4">Amidohydrolase</fullName>
    </submittedName>
</protein>
<organism evidence="4 5">
    <name type="scientific">Paracoccus hibiscisoli</name>
    <dbReference type="NCBI Taxonomy" id="2023261"/>
    <lineage>
        <taxon>Bacteria</taxon>
        <taxon>Pseudomonadati</taxon>
        <taxon>Pseudomonadota</taxon>
        <taxon>Alphaproteobacteria</taxon>
        <taxon>Rhodobacterales</taxon>
        <taxon>Paracoccaceae</taxon>
        <taxon>Paracoccus</taxon>
    </lineage>
</organism>
<dbReference type="Proteomes" id="UP000306223">
    <property type="component" value="Unassembled WGS sequence"/>
</dbReference>
<feature type="domain" description="Amidohydrolase 3" evidence="3">
    <location>
        <begin position="41"/>
        <end position="379"/>
    </location>
</feature>
<dbReference type="Pfam" id="PF07969">
    <property type="entry name" value="Amidohydro_3"/>
    <property type="match status" value="1"/>
</dbReference>
<dbReference type="InterPro" id="IPR032466">
    <property type="entry name" value="Metal_Hydrolase"/>
</dbReference>
<sequence length="405" mass="43405">MDTRQMLDLILTDARLPRPADIGIADGRIVAVGRDLGPARQTRDLGGRAVLPGLVEAHIHLDKAGILCRCGQSHSLSQAVATVSALKRDFTTADVRTRGARVLEAAITQGTMHMRSHVEVDPRAGLRSLTALLALRDDYAFALDLQICAFAQEGLTNDPGTEALLEQALDLGADLLGGCPYTDTDPLAQIDRLFAMAVRRGVDLDFHVDFDLDPEGSHIRAICERTMRHGWRGRVTLGHATKLAVMDDARLAEHAALLARAGVAVVALPATDLYLNGMDQGHRAPRGVAPLHLLEGVTVAVATNNVMNPFTPYGDCALLRMANLYANVMHLGADHFDTCLDMVTHGPARLMGLQGYGLAPGDRADLIVLDAASPAEALAMIAPPLMGFKAGRQSFDRPAARLLRP</sequence>
<keyword evidence="2 4" id="KW-0378">Hydrolase</keyword>